<dbReference type="PANTHER" id="PTHR30244">
    <property type="entry name" value="TRANSAMINASE"/>
    <property type="match status" value="1"/>
</dbReference>
<comment type="caution">
    <text evidence="3">The sequence shown here is derived from an EMBL/GenBank/DDBJ whole genome shotgun (WGS) entry which is preliminary data.</text>
</comment>
<dbReference type="Pfam" id="PF01041">
    <property type="entry name" value="DegT_DnrJ_EryC1"/>
    <property type="match status" value="1"/>
</dbReference>
<comment type="similarity">
    <text evidence="2">Belongs to the DegT/DnrJ/EryC1 family.</text>
</comment>
<keyword evidence="4" id="KW-1185">Reference proteome</keyword>
<proteinExistence type="inferred from homology"/>
<reference evidence="3 4" key="1">
    <citation type="submission" date="2023-07" db="EMBL/GenBank/DDBJ databases">
        <title>Sequencing the genomes of 1000 actinobacteria strains.</title>
        <authorList>
            <person name="Klenk H.-P."/>
        </authorList>
    </citation>
    <scope>NUCLEOTIDE SEQUENCE [LARGE SCALE GENOMIC DNA]</scope>
    <source>
        <strain evidence="3 4">DSM 43749</strain>
    </source>
</reference>
<dbReference type="RefSeq" id="WP_310306985.1">
    <property type="nucleotide sequence ID" value="NZ_BAAAXB010000001.1"/>
</dbReference>
<dbReference type="Gene3D" id="3.90.1150.10">
    <property type="entry name" value="Aspartate Aminotransferase, domain 1"/>
    <property type="match status" value="1"/>
</dbReference>
<dbReference type="CDD" id="cd00616">
    <property type="entry name" value="AHBA_syn"/>
    <property type="match status" value="1"/>
</dbReference>
<evidence type="ECO:0000256" key="2">
    <source>
        <dbReference type="RuleBase" id="RU004508"/>
    </source>
</evidence>
<accession>A0ABU1PUP3</accession>
<sequence>MTGALAMFGGGRVIERGSVPAEQVRWPVVTEAEHEAARRVFDSGVFTSNTTGGGEVASLEREWAEFVGAPHCAAVSNGTAAIELALAAAGVEPGAEILVPALTFIASAVAAVQRMLVPVFVDVDPVTYTMSPTEAERLVTPRTRAILAVHLHGLPADMTALRALADRHGLLLVEDAAQSHGATYRGRRTGTLGDVATFSLNVVKNLPTCGEGGLITTADAELHRKVVLHRQFGEDLTRRERDYVSRVLAGNAKLSAVQAAFARSQLARLAEYDEARQRNVGALLARLADLPGLVPPVVPEDRTHAWHILRFRFDPVAMGCADVDPGALRTVLQRALRAEGVPVQQYQQVPLPWQEAFRTGAGFGGYPWALRGEAPAEPRVEDFPVSTAVVEDSLTLQRWHLNPDSGPVLLRCAEAFHKVWDNLDTLVPIARAVEHRPPWTRYANTRTEA</sequence>
<comment type="cofactor">
    <cofactor evidence="1">
        <name>pyridoxal 5'-phosphate</name>
        <dbReference type="ChEBI" id="CHEBI:597326"/>
    </cofactor>
</comment>
<organism evidence="3 4">
    <name type="scientific">Saccharothrix longispora</name>
    <dbReference type="NCBI Taxonomy" id="33920"/>
    <lineage>
        <taxon>Bacteria</taxon>
        <taxon>Bacillati</taxon>
        <taxon>Actinomycetota</taxon>
        <taxon>Actinomycetes</taxon>
        <taxon>Pseudonocardiales</taxon>
        <taxon>Pseudonocardiaceae</taxon>
        <taxon>Saccharothrix</taxon>
    </lineage>
</organism>
<gene>
    <name evidence="3" type="ORF">J2S66_002382</name>
</gene>
<evidence type="ECO:0000313" key="3">
    <source>
        <dbReference type="EMBL" id="MDR6593998.1"/>
    </source>
</evidence>
<dbReference type="Proteomes" id="UP001268819">
    <property type="component" value="Unassembled WGS sequence"/>
</dbReference>
<dbReference type="PANTHER" id="PTHR30244:SF34">
    <property type="entry name" value="DTDP-4-AMINO-4,6-DIDEOXYGALACTOSE TRANSAMINASE"/>
    <property type="match status" value="1"/>
</dbReference>
<evidence type="ECO:0000313" key="4">
    <source>
        <dbReference type="Proteomes" id="UP001268819"/>
    </source>
</evidence>
<evidence type="ECO:0000256" key="1">
    <source>
        <dbReference type="ARBA" id="ARBA00001933"/>
    </source>
</evidence>
<dbReference type="SUPFAM" id="SSF53383">
    <property type="entry name" value="PLP-dependent transferases"/>
    <property type="match status" value="1"/>
</dbReference>
<dbReference type="InterPro" id="IPR015422">
    <property type="entry name" value="PyrdxlP-dep_Trfase_small"/>
</dbReference>
<name>A0ABU1PUP3_9PSEU</name>
<dbReference type="EMBL" id="JAVDSG010000001">
    <property type="protein sequence ID" value="MDR6593998.1"/>
    <property type="molecule type" value="Genomic_DNA"/>
</dbReference>
<dbReference type="InterPro" id="IPR000653">
    <property type="entry name" value="DegT/StrS_aminotransferase"/>
</dbReference>
<keyword evidence="2" id="KW-0663">Pyridoxal phosphate</keyword>
<dbReference type="InterPro" id="IPR015421">
    <property type="entry name" value="PyrdxlP-dep_Trfase_major"/>
</dbReference>
<protein>
    <submittedName>
        <fullName evidence="3">dTDP-4-amino-4,6-dideoxygalactose transaminase</fullName>
    </submittedName>
</protein>
<dbReference type="Gene3D" id="3.40.640.10">
    <property type="entry name" value="Type I PLP-dependent aspartate aminotransferase-like (Major domain)"/>
    <property type="match status" value="1"/>
</dbReference>
<dbReference type="InterPro" id="IPR015424">
    <property type="entry name" value="PyrdxlP-dep_Trfase"/>
</dbReference>